<comment type="caution">
    <text evidence="1">The sequence shown here is derived from an EMBL/GenBank/DDBJ whole genome shotgun (WGS) entry which is preliminary data.</text>
</comment>
<evidence type="ECO:0000313" key="2">
    <source>
        <dbReference type="Proteomes" id="UP001358586"/>
    </source>
</evidence>
<proteinExistence type="predicted"/>
<sequence length="117" mass="12713">MPSCSAALIAKLISPSEIMQVTVGTWGEEFNLASSSTNGAKQCFRIESHRTRRSCVAFRSDDGSPSGIVLNWKSGRPLTKSGPLDLIKRLWLNSVLTKVMKKPLECKSLASSIMGLT</sequence>
<keyword evidence="2" id="KW-1185">Reference proteome</keyword>
<dbReference type="EMBL" id="JARKNE010000002">
    <property type="protein sequence ID" value="KAK5843424.1"/>
    <property type="molecule type" value="Genomic_DNA"/>
</dbReference>
<organism evidence="1 2">
    <name type="scientific">Gossypium arboreum</name>
    <name type="common">Tree cotton</name>
    <name type="synonym">Gossypium nanking</name>
    <dbReference type="NCBI Taxonomy" id="29729"/>
    <lineage>
        <taxon>Eukaryota</taxon>
        <taxon>Viridiplantae</taxon>
        <taxon>Streptophyta</taxon>
        <taxon>Embryophyta</taxon>
        <taxon>Tracheophyta</taxon>
        <taxon>Spermatophyta</taxon>
        <taxon>Magnoliopsida</taxon>
        <taxon>eudicotyledons</taxon>
        <taxon>Gunneridae</taxon>
        <taxon>Pentapetalae</taxon>
        <taxon>rosids</taxon>
        <taxon>malvids</taxon>
        <taxon>Malvales</taxon>
        <taxon>Malvaceae</taxon>
        <taxon>Malvoideae</taxon>
        <taxon>Gossypium</taxon>
    </lineage>
</organism>
<reference evidence="1 2" key="1">
    <citation type="submission" date="2023-03" db="EMBL/GenBank/DDBJ databases">
        <title>WGS of Gossypium arboreum.</title>
        <authorList>
            <person name="Yu D."/>
        </authorList>
    </citation>
    <scope>NUCLEOTIDE SEQUENCE [LARGE SCALE GENOMIC DNA]</scope>
    <source>
        <tissue evidence="1">Leaf</tissue>
    </source>
</reference>
<dbReference type="Proteomes" id="UP001358586">
    <property type="component" value="Chromosome 2"/>
</dbReference>
<gene>
    <name evidence="1" type="ORF">PVK06_005881</name>
</gene>
<accession>A0ABR0QWR6</accession>
<protein>
    <submittedName>
        <fullName evidence="1">Uncharacterized protein</fullName>
    </submittedName>
</protein>
<evidence type="ECO:0000313" key="1">
    <source>
        <dbReference type="EMBL" id="KAK5843424.1"/>
    </source>
</evidence>
<name>A0ABR0QWR6_GOSAR</name>